<dbReference type="GO" id="GO:0000122">
    <property type="term" value="P:negative regulation of transcription by RNA polymerase II"/>
    <property type="evidence" value="ECO:0007669"/>
    <property type="project" value="TreeGrafter"/>
</dbReference>
<feature type="region of interest" description="Disordered" evidence="10">
    <location>
        <begin position="240"/>
        <end position="321"/>
    </location>
</feature>
<feature type="domain" description="CXXC-type" evidence="12">
    <location>
        <begin position="516"/>
        <end position="563"/>
    </location>
</feature>
<dbReference type="PANTHER" id="PTHR12396">
    <property type="entry name" value="METHYL-CPG BINDING PROTEIN, MBD"/>
    <property type="match status" value="1"/>
</dbReference>
<dbReference type="PROSITE" id="PS51058">
    <property type="entry name" value="ZF_CXXC"/>
    <property type="match status" value="2"/>
</dbReference>
<dbReference type="Proteomes" id="UP000314982">
    <property type="component" value="Unassembled WGS sequence"/>
</dbReference>
<dbReference type="GO" id="GO:0008270">
    <property type="term" value="F:zinc ion binding"/>
    <property type="evidence" value="ECO:0007669"/>
    <property type="project" value="UniProtKB-KW"/>
</dbReference>
<proteinExistence type="predicted"/>
<dbReference type="PROSITE" id="PS50982">
    <property type="entry name" value="MBD"/>
    <property type="match status" value="1"/>
</dbReference>
<dbReference type="GO" id="GO:0008327">
    <property type="term" value="F:methyl-CpG binding"/>
    <property type="evidence" value="ECO:0007669"/>
    <property type="project" value="TreeGrafter"/>
</dbReference>
<keyword evidence="4" id="KW-0862">Zinc</keyword>
<feature type="compositionally biased region" description="Basic and acidic residues" evidence="10">
    <location>
        <begin position="34"/>
        <end position="48"/>
    </location>
</feature>
<evidence type="ECO:0000256" key="10">
    <source>
        <dbReference type="SAM" id="MobiDB-lite"/>
    </source>
</evidence>
<dbReference type="SMART" id="SM00391">
    <property type="entry name" value="MBD"/>
    <property type="match status" value="1"/>
</dbReference>
<evidence type="ECO:0000256" key="4">
    <source>
        <dbReference type="ARBA" id="ARBA00022833"/>
    </source>
</evidence>
<reference evidence="13" key="3">
    <citation type="submission" date="2025-09" db="UniProtKB">
        <authorList>
            <consortium name="Ensembl"/>
        </authorList>
    </citation>
    <scope>IDENTIFICATION</scope>
</reference>
<dbReference type="PANTHER" id="PTHR12396:SF57">
    <property type="entry name" value="METHYL-CPG-BINDING DOMAIN PROTEIN 1"/>
    <property type="match status" value="1"/>
</dbReference>
<keyword evidence="7" id="KW-0804">Transcription</keyword>
<dbReference type="CDD" id="cd01396">
    <property type="entry name" value="MeCP2_MBD"/>
    <property type="match status" value="1"/>
</dbReference>
<evidence type="ECO:0000259" key="11">
    <source>
        <dbReference type="PROSITE" id="PS50982"/>
    </source>
</evidence>
<comment type="subcellular location">
    <subcellularLocation>
        <location evidence="1">Nucleus</location>
    </subcellularLocation>
</comment>
<dbReference type="Gene3D" id="3.30.890.10">
    <property type="entry name" value="Methyl-cpg-binding Protein 2, Chain A"/>
    <property type="match status" value="1"/>
</dbReference>
<keyword evidence="3 9" id="KW-0863">Zinc-finger</keyword>
<dbReference type="Pfam" id="PF02008">
    <property type="entry name" value="zf-CXXC"/>
    <property type="match status" value="2"/>
</dbReference>
<dbReference type="Pfam" id="PF01429">
    <property type="entry name" value="MBD"/>
    <property type="match status" value="1"/>
</dbReference>
<evidence type="ECO:0000256" key="1">
    <source>
        <dbReference type="ARBA" id="ARBA00004123"/>
    </source>
</evidence>
<organism evidence="13 14">
    <name type="scientific">Hucho hucho</name>
    <name type="common">huchen</name>
    <dbReference type="NCBI Taxonomy" id="62062"/>
    <lineage>
        <taxon>Eukaryota</taxon>
        <taxon>Metazoa</taxon>
        <taxon>Chordata</taxon>
        <taxon>Craniata</taxon>
        <taxon>Vertebrata</taxon>
        <taxon>Euteleostomi</taxon>
        <taxon>Actinopterygii</taxon>
        <taxon>Neopterygii</taxon>
        <taxon>Teleostei</taxon>
        <taxon>Protacanthopterygii</taxon>
        <taxon>Salmoniformes</taxon>
        <taxon>Salmonidae</taxon>
        <taxon>Salmoninae</taxon>
        <taxon>Hucho</taxon>
    </lineage>
</organism>
<sequence length="974" mass="108221">MNEGLVDNLGSGRGPGEEDMEINGEVLKPTNDLLIEREERTEVGDNRMERTSLVLSPLEALAPSDTLDIQNHATSGPVMTGHGQTEKIPGGVAEEPPVDWFEPLEDDNYEDDTLGWDLGLAMGERRMNGKGDAEEESVAGSERSGSVAGLEKKINSNNLFSVNRRKKRVTVEEGWEDWPALGKGWKRKAVVRRSGSSVGQSDVYYMSPSNERVRSRVELSKVLADTLDMTMFDYKAGVFRGAGQPKPLRARKTNIQKDPPPLVDCGLSSESSLKDRGDRADSPDSHHRLTPLSRSSMGTPSKDPHLQHTTPPRPNSSLTKISSDSIADDVEGMKHNATKLPLSPASSLSVSFNGIAGSEPCYVICAICDNSYTGFEYEKQMKNPCCTKCRANYPATAKIPLNLRSRKWIPCGNCRACLTTEDCGSCANCRKTLNPDTRKPCLCRKRKCLCPILKHKPDGRQVLDPYPMTNFKIDSRELQNSTPQYSDPEDFSVNVDIEDDDEEFDGDDADYEAWVRKRKRRSCGKCEACNSRTDCGTCDFCIDKPKFGGSNKKRQKCRLRQCQRQAMRHLLPFQLGQTDFGSQEGWVQLGRPRPHFTYSRKTTPKKRKTPHLEVDMEFTDDEDEPLQDEEGYRYMETAHWRPMLPSKPQDENFRNHIATVQAHKETVEIVKNNSHLEHVPDILNLISSPAYCTLFKPADHAVKYVGPPVENTSLAAPDRPIGMNGGRPSVDTDVETPSGEPEVEVTPMITQIFSLADSAGTSGIDQEHELLKLLKSLHSSALPTLWFAIMVEGPTLQLLQCSKLSHMVDTTVQIDPSFYYQICVQGQPLLLTHPLYEAHPSCLTSVPQVANLLLDLEKYNVCQGVPTKEQPFSQAPIIIERASTCDFLMLLKLGEISWPIAYLDPITISSSLWCLALRTFGAAAQGSKSPALSSVTVQSITALPLKNISSLLAMDNQDCLVFYALTTRLCNDIC</sequence>
<dbReference type="SUPFAM" id="SSF54171">
    <property type="entry name" value="DNA-binding domain"/>
    <property type="match status" value="1"/>
</dbReference>
<feature type="compositionally biased region" description="Basic and acidic residues" evidence="10">
    <location>
        <begin position="272"/>
        <end position="287"/>
    </location>
</feature>
<dbReference type="Ensembl" id="ENSHHUT00000030804.1">
    <property type="protein sequence ID" value="ENSHHUP00000029576.1"/>
    <property type="gene ID" value="ENSHHUG00000018835.1"/>
</dbReference>
<evidence type="ECO:0000256" key="9">
    <source>
        <dbReference type="PROSITE-ProRule" id="PRU00509"/>
    </source>
</evidence>
<evidence type="ECO:0000256" key="8">
    <source>
        <dbReference type="ARBA" id="ARBA00023242"/>
    </source>
</evidence>
<evidence type="ECO:0000256" key="3">
    <source>
        <dbReference type="ARBA" id="ARBA00022771"/>
    </source>
</evidence>
<keyword evidence="8" id="KW-0539">Nucleus</keyword>
<evidence type="ECO:0000313" key="13">
    <source>
        <dbReference type="Ensembl" id="ENSHHUP00000029576.1"/>
    </source>
</evidence>
<name>A0A4W5LTI0_9TELE</name>
<keyword evidence="14" id="KW-1185">Reference proteome</keyword>
<dbReference type="InterPro" id="IPR001739">
    <property type="entry name" value="Methyl_CpG_DNA-bd"/>
</dbReference>
<feature type="region of interest" description="Disordered" evidence="10">
    <location>
        <begin position="1"/>
        <end position="48"/>
    </location>
</feature>
<dbReference type="InterPro" id="IPR016177">
    <property type="entry name" value="DNA-bd_dom_sf"/>
</dbReference>
<keyword evidence="6" id="KW-0238">DNA-binding</keyword>
<evidence type="ECO:0000256" key="6">
    <source>
        <dbReference type="ARBA" id="ARBA00023125"/>
    </source>
</evidence>
<reference evidence="13" key="2">
    <citation type="submission" date="2025-08" db="UniProtKB">
        <authorList>
            <consortium name="Ensembl"/>
        </authorList>
    </citation>
    <scope>IDENTIFICATION</scope>
</reference>
<feature type="domain" description="CXXC-type" evidence="12">
    <location>
        <begin position="403"/>
        <end position="449"/>
    </location>
</feature>
<evidence type="ECO:0000256" key="7">
    <source>
        <dbReference type="ARBA" id="ARBA00023163"/>
    </source>
</evidence>
<dbReference type="GO" id="GO:0006346">
    <property type="term" value="P:DNA methylation-dependent constitutive heterochromatin formation"/>
    <property type="evidence" value="ECO:0007669"/>
    <property type="project" value="TreeGrafter"/>
</dbReference>
<feature type="domain" description="MBD" evidence="11">
    <location>
        <begin position="171"/>
        <end position="239"/>
    </location>
</feature>
<dbReference type="STRING" id="62062.ENSHHUP00000029576"/>
<reference evidence="14" key="1">
    <citation type="submission" date="2018-06" db="EMBL/GenBank/DDBJ databases">
        <title>Genome assembly of Danube salmon.</title>
        <authorList>
            <person name="Macqueen D.J."/>
            <person name="Gundappa M.K."/>
        </authorList>
    </citation>
    <scope>NUCLEOTIDE SEQUENCE [LARGE SCALE GENOMIC DNA]</scope>
</reference>
<feature type="compositionally biased region" description="Polar residues" evidence="10">
    <location>
        <begin position="307"/>
        <end position="321"/>
    </location>
</feature>
<accession>A0A4W5LTI0</accession>
<evidence type="ECO:0000256" key="5">
    <source>
        <dbReference type="ARBA" id="ARBA00023015"/>
    </source>
</evidence>
<evidence type="ECO:0000259" key="12">
    <source>
        <dbReference type="PROSITE" id="PS51058"/>
    </source>
</evidence>
<evidence type="ECO:0000313" key="14">
    <source>
        <dbReference type="Proteomes" id="UP000314982"/>
    </source>
</evidence>
<dbReference type="InterPro" id="IPR002857">
    <property type="entry name" value="Znf_CXXC"/>
</dbReference>
<evidence type="ECO:0000256" key="2">
    <source>
        <dbReference type="ARBA" id="ARBA00022723"/>
    </source>
</evidence>
<dbReference type="GeneTree" id="ENSGT00950000183005"/>
<keyword evidence="2" id="KW-0479">Metal-binding</keyword>
<protein>
    <submittedName>
        <fullName evidence="13">Methyl-CpG binding domain protein 1b</fullName>
    </submittedName>
</protein>
<keyword evidence="5" id="KW-0805">Transcription regulation</keyword>
<dbReference type="GO" id="GO:0005654">
    <property type="term" value="C:nucleoplasm"/>
    <property type="evidence" value="ECO:0007669"/>
    <property type="project" value="UniProtKB-ARBA"/>
</dbReference>
<feature type="region of interest" description="Disordered" evidence="10">
    <location>
        <begin position="713"/>
        <end position="741"/>
    </location>
</feature>
<dbReference type="AlphaFoldDB" id="A0A4W5LTI0"/>